<gene>
    <name evidence="2" type="ORF">EB796_017861</name>
</gene>
<evidence type="ECO:0000313" key="2">
    <source>
        <dbReference type="EMBL" id="KAF6023833.1"/>
    </source>
</evidence>
<evidence type="ECO:0000313" key="3">
    <source>
        <dbReference type="Proteomes" id="UP000593567"/>
    </source>
</evidence>
<feature type="compositionally biased region" description="Polar residues" evidence="1">
    <location>
        <begin position="231"/>
        <end position="246"/>
    </location>
</feature>
<keyword evidence="3" id="KW-1185">Reference proteome</keyword>
<name>A0A7J7JD34_BUGNE</name>
<dbReference type="AlphaFoldDB" id="A0A7J7JD34"/>
<proteinExistence type="predicted"/>
<protein>
    <submittedName>
        <fullName evidence="2">Uncharacterized protein</fullName>
    </submittedName>
</protein>
<feature type="region of interest" description="Disordered" evidence="1">
    <location>
        <begin position="281"/>
        <end position="316"/>
    </location>
</feature>
<feature type="compositionally biased region" description="Polar residues" evidence="1">
    <location>
        <begin position="624"/>
        <end position="647"/>
    </location>
</feature>
<organism evidence="2 3">
    <name type="scientific">Bugula neritina</name>
    <name type="common">Brown bryozoan</name>
    <name type="synonym">Sertularia neritina</name>
    <dbReference type="NCBI Taxonomy" id="10212"/>
    <lineage>
        <taxon>Eukaryota</taxon>
        <taxon>Metazoa</taxon>
        <taxon>Spiralia</taxon>
        <taxon>Lophotrochozoa</taxon>
        <taxon>Bryozoa</taxon>
        <taxon>Gymnolaemata</taxon>
        <taxon>Cheilostomatida</taxon>
        <taxon>Flustrina</taxon>
        <taxon>Buguloidea</taxon>
        <taxon>Bugulidae</taxon>
        <taxon>Bugula</taxon>
    </lineage>
</organism>
<evidence type="ECO:0000256" key="1">
    <source>
        <dbReference type="SAM" id="MobiDB-lite"/>
    </source>
</evidence>
<dbReference type="Proteomes" id="UP000593567">
    <property type="component" value="Unassembled WGS sequence"/>
</dbReference>
<feature type="region of interest" description="Disordered" evidence="1">
    <location>
        <begin position="173"/>
        <end position="246"/>
    </location>
</feature>
<accession>A0A7J7JD34</accession>
<feature type="compositionally biased region" description="Basic and acidic residues" evidence="1">
    <location>
        <begin position="176"/>
        <end position="198"/>
    </location>
</feature>
<feature type="region of interest" description="Disordered" evidence="1">
    <location>
        <begin position="624"/>
        <end position="666"/>
    </location>
</feature>
<comment type="caution">
    <text evidence="2">The sequence shown here is derived from an EMBL/GenBank/DDBJ whole genome shotgun (WGS) entry which is preliminary data.</text>
</comment>
<sequence length="770" mass="85734">MKEEEYARLADDMAKSEQQIDEVLRSVENNNKMLVGSFTCGERVGHMVVKQEPDSAAYSDRLLASADFSMNKYHSLGTTVLQQSARLLWESEHTSSYNSEMGSSLAWIKLNDRQRRPYLMRAQHALGDPSCYSTKKYGCTYPEIVENRLRKRPTHKSRGVYPHDTGVLGVTMSKQQGKDQDGKEENPVDSSPSERVEITAEQNVVSIESSSSEDSRNSDSKNNDSKRGAVSNINAQRFPQPSVVPHTSLSLASTSNMASSFASTSNMASSFASTSSMALLSLPSTSSTPDPSPRLKRVRPEQSDGESSEPATNRITRSDIAKMINTFSNMSSNNQLAAIKYAPGHFRINMAVCCRNLYSDIKGGLWAPTDCPNKKLKVDNFLANNPISLSQVNEAIEYVDSNDTKLLIPVVKAKFQLTPVVKAKFQLTPVVKAKFQLTPVVKAKFQLTPVVKGKFQLTPVVKAKFQLTPVVKAKFQLTPVVKGKFQLIQLVKAKFQLTPVVKAKFQQTPVVKAKFQLTPVVKAKFQLTPVVKAKFQLTPVVKAKFQLIPGVKGKFQLIPGVKAKFQLTPPDNAGILPTLDVSAPLTTHEYQTSSQSGQTIAYTSPQATRVDQHSFAQHQTASLQWRQASHPPQHTPQMYNPRSNPHYTGQPVPAVYQQPLHSPPSYHAATSHVIHQHAYTQQTPTVYNPQHLHYYPPQADHQQFIHLTPSVQQYAVAQSDPNQQHPTVPQANQQFIHLTPSVQQYAVNQSDPNQQHPTVRYFHYDDQNTQ</sequence>
<dbReference type="EMBL" id="VXIV02002660">
    <property type="protein sequence ID" value="KAF6023833.1"/>
    <property type="molecule type" value="Genomic_DNA"/>
</dbReference>
<feature type="compositionally biased region" description="Basic and acidic residues" evidence="1">
    <location>
        <begin position="213"/>
        <end position="227"/>
    </location>
</feature>
<reference evidence="2" key="1">
    <citation type="submission" date="2020-06" db="EMBL/GenBank/DDBJ databases">
        <title>Draft genome of Bugula neritina, a colonial animal packing powerful symbionts and potential medicines.</title>
        <authorList>
            <person name="Rayko M."/>
        </authorList>
    </citation>
    <scope>NUCLEOTIDE SEQUENCE [LARGE SCALE GENOMIC DNA]</scope>
    <source>
        <strain evidence="2">Kwan_BN1</strain>
    </source>
</reference>
<dbReference type="OrthoDB" id="10023235at2759"/>